<keyword evidence="1" id="KW-0812">Transmembrane</keyword>
<keyword evidence="3" id="KW-1185">Reference proteome</keyword>
<dbReference type="PANTHER" id="PTHR31414:SF19">
    <property type="entry name" value="TRANSMEMBRANE PROTEIN"/>
    <property type="match status" value="1"/>
</dbReference>
<feature type="transmembrane region" description="Helical" evidence="1">
    <location>
        <begin position="465"/>
        <end position="485"/>
    </location>
</feature>
<feature type="transmembrane region" description="Helical" evidence="1">
    <location>
        <begin position="258"/>
        <end position="282"/>
    </location>
</feature>
<feature type="transmembrane region" description="Helical" evidence="1">
    <location>
        <begin position="81"/>
        <end position="101"/>
    </location>
</feature>
<keyword evidence="1" id="KW-0472">Membrane</keyword>
<dbReference type="AlphaFoldDB" id="A0A328DLY7"/>
<feature type="transmembrane region" description="Helical" evidence="1">
    <location>
        <begin position="12"/>
        <end position="32"/>
    </location>
</feature>
<dbReference type="GO" id="GO:0016020">
    <property type="term" value="C:membrane"/>
    <property type="evidence" value="ECO:0007669"/>
    <property type="project" value="TreeGrafter"/>
</dbReference>
<feature type="transmembrane region" description="Helical" evidence="1">
    <location>
        <begin position="226"/>
        <end position="252"/>
    </location>
</feature>
<dbReference type="InterPro" id="IPR040283">
    <property type="entry name" value="DDB_G0292058-like"/>
</dbReference>
<accession>A0A328DLY7</accession>
<comment type="caution">
    <text evidence="2">The sequence shown here is derived from an EMBL/GenBank/DDBJ whole genome shotgun (WGS) entry which is preliminary data.</text>
</comment>
<organism evidence="2 3">
    <name type="scientific">Cuscuta australis</name>
    <dbReference type="NCBI Taxonomy" id="267555"/>
    <lineage>
        <taxon>Eukaryota</taxon>
        <taxon>Viridiplantae</taxon>
        <taxon>Streptophyta</taxon>
        <taxon>Embryophyta</taxon>
        <taxon>Tracheophyta</taxon>
        <taxon>Spermatophyta</taxon>
        <taxon>Magnoliopsida</taxon>
        <taxon>eudicotyledons</taxon>
        <taxon>Gunneridae</taxon>
        <taxon>Pentapetalae</taxon>
        <taxon>asterids</taxon>
        <taxon>lamiids</taxon>
        <taxon>Solanales</taxon>
        <taxon>Convolvulaceae</taxon>
        <taxon>Cuscuteae</taxon>
        <taxon>Cuscuta</taxon>
        <taxon>Cuscuta subgen. Grammica</taxon>
        <taxon>Cuscuta sect. Cleistogrammica</taxon>
    </lineage>
</organism>
<keyword evidence="1" id="KW-1133">Transmembrane helix</keyword>
<dbReference type="Proteomes" id="UP000249390">
    <property type="component" value="Unassembled WGS sequence"/>
</dbReference>
<evidence type="ECO:0000313" key="2">
    <source>
        <dbReference type="EMBL" id="RAL46672.1"/>
    </source>
</evidence>
<name>A0A328DLY7_9ASTE</name>
<dbReference type="EMBL" id="NQVE01000122">
    <property type="protein sequence ID" value="RAL46672.1"/>
    <property type="molecule type" value="Genomic_DNA"/>
</dbReference>
<gene>
    <name evidence="2" type="ORF">DM860_004951</name>
</gene>
<reference evidence="2 3" key="1">
    <citation type="submission" date="2018-06" db="EMBL/GenBank/DDBJ databases">
        <title>The Genome of Cuscuta australis (Dodder) Provides Insight into the Evolution of Plant Parasitism.</title>
        <authorList>
            <person name="Liu H."/>
        </authorList>
    </citation>
    <scope>NUCLEOTIDE SEQUENCE [LARGE SCALE GENOMIC DNA]</scope>
    <source>
        <strain evidence="3">cv. Yunnan</strain>
        <tissue evidence="2">Vines</tissue>
    </source>
</reference>
<feature type="transmembrane region" description="Helical" evidence="1">
    <location>
        <begin position="121"/>
        <end position="145"/>
    </location>
</feature>
<protein>
    <submittedName>
        <fullName evidence="2">Uncharacterized protein</fullName>
    </submittedName>
</protein>
<dbReference type="PANTHER" id="PTHR31414">
    <property type="entry name" value="TRANSMEMBRANE PROTEIN DDB_G0292058"/>
    <property type="match status" value="1"/>
</dbReference>
<evidence type="ECO:0000256" key="1">
    <source>
        <dbReference type="SAM" id="Phobius"/>
    </source>
</evidence>
<evidence type="ECO:0000313" key="3">
    <source>
        <dbReference type="Proteomes" id="UP000249390"/>
    </source>
</evidence>
<proteinExistence type="predicted"/>
<sequence length="505" mass="55794">MVSPLLSPLSSGSSSSSCFVPLCLLLLISGAATGSHARRDTPLANAHNALLSRGSGGGGGGSNKYNITDKHYWVSRTRTGIHGYVIAGIWLLCGVGFGSYIMIKNSSDSYEHMVDHPHSSYIMLFSIIIFFTILTIVAGSLGVAANERSMHKSKKLIEKILDVGSEAQEIMQRTKNILLTIQTVLNPYNSEAIHVLNVTTHSLRRESVSVKQFIDSSRHSSKEAIVALYVTNLVIVMANLAFLVAALVSFFFRWPLGLIIMIFCIWILTTLSWILTGVNFFFHNFAEDTCNALEDFQQSPQNSSLQSAVPCAKSTTSNTLLVQIGYTVHNYMSQINSKLADLTAVVSTETQRDSRAWEICNPFAGAPNYTFAPDQCPENSIPVGNLPNILSRFTCYKSSQNCEREGKFLPEAIYDQCKAYSESLQDLIDIFPDLVSLIQCSQVKQAFSDIVQFQCQPFRKAALQLWSSMLSFSICLVFLTLLWSAKAYQDKGKSFSPCSIVPERV</sequence>